<dbReference type="Gene3D" id="3.40.50.720">
    <property type="entry name" value="NAD(P)-binding Rossmann-like Domain"/>
    <property type="match status" value="1"/>
</dbReference>
<dbReference type="PROSITE" id="PS00059">
    <property type="entry name" value="ADH_ZINC"/>
    <property type="match status" value="1"/>
</dbReference>
<dbReference type="GO" id="GO:0008270">
    <property type="term" value="F:zinc ion binding"/>
    <property type="evidence" value="ECO:0007669"/>
    <property type="project" value="InterPro"/>
</dbReference>
<organism evidence="6">
    <name type="scientific">marine sediment metagenome</name>
    <dbReference type="NCBI Taxonomy" id="412755"/>
    <lineage>
        <taxon>unclassified sequences</taxon>
        <taxon>metagenomes</taxon>
        <taxon>ecological metagenomes</taxon>
    </lineage>
</organism>
<dbReference type="SUPFAM" id="SSF51735">
    <property type="entry name" value="NAD(P)-binding Rossmann-fold domains"/>
    <property type="match status" value="1"/>
</dbReference>
<evidence type="ECO:0008006" key="7">
    <source>
        <dbReference type="Google" id="ProtNLM"/>
    </source>
</evidence>
<reference evidence="6" key="1">
    <citation type="journal article" date="2014" name="Front. Microbiol.">
        <title>High frequency of phylogenetically diverse reductive dehalogenase-homologous genes in deep subseafloor sedimentary metagenomes.</title>
        <authorList>
            <person name="Kawai M."/>
            <person name="Futagami T."/>
            <person name="Toyoda A."/>
            <person name="Takaki Y."/>
            <person name="Nishi S."/>
            <person name="Hori S."/>
            <person name="Arai W."/>
            <person name="Tsubouchi T."/>
            <person name="Morono Y."/>
            <person name="Uchiyama I."/>
            <person name="Ito T."/>
            <person name="Fujiyama A."/>
            <person name="Inagaki F."/>
            <person name="Takami H."/>
        </authorList>
    </citation>
    <scope>NUCLEOTIDE SEQUENCE</scope>
    <source>
        <strain evidence="6">Expedition CK06-06</strain>
    </source>
</reference>
<sequence>IEVKWCGICGSDVHAVPEAILYPPGTYLGHEFSGVLAKVGKNVEGWKVGDRVTANPMYMCGKCEACRRGRESICEHGFEHAIAAAPGREHAGAFAKYIRIPLPEKRLHLLPDEVSFEEGALVEPLSVSLHAVRMSSLKPRQHTLVLGTGTIGLGVIAHLRNAGAGLIIATETIPKRIEVARKLGADYVFNPSEISDLKEKVFQLTSGKGVDIVFDCSGTPQAFRTATDFLKRGGEIVLVGV</sequence>
<comment type="caution">
    <text evidence="6">The sequence shown here is derived from an EMBL/GenBank/DDBJ whole genome shotgun (WGS) entry which is preliminary data.</text>
</comment>
<dbReference type="SUPFAM" id="SSF50129">
    <property type="entry name" value="GroES-like"/>
    <property type="match status" value="1"/>
</dbReference>
<keyword evidence="3" id="KW-0560">Oxidoreductase</keyword>
<dbReference type="InterPro" id="IPR050129">
    <property type="entry name" value="Zn_alcohol_dh"/>
</dbReference>
<evidence type="ECO:0000256" key="1">
    <source>
        <dbReference type="ARBA" id="ARBA00022723"/>
    </source>
</evidence>
<feature type="non-terminal residue" evidence="6">
    <location>
        <position position="1"/>
    </location>
</feature>
<dbReference type="EMBL" id="BARU01039109">
    <property type="protein sequence ID" value="GAH77749.1"/>
    <property type="molecule type" value="Genomic_DNA"/>
</dbReference>
<dbReference type="Gene3D" id="3.90.180.10">
    <property type="entry name" value="Medium-chain alcohol dehydrogenases, catalytic domain"/>
    <property type="match status" value="1"/>
</dbReference>
<dbReference type="PANTHER" id="PTHR43401">
    <property type="entry name" value="L-THREONINE 3-DEHYDROGENASE"/>
    <property type="match status" value="1"/>
</dbReference>
<keyword evidence="1" id="KW-0479">Metal-binding</keyword>
<dbReference type="InterPro" id="IPR013154">
    <property type="entry name" value="ADH-like_N"/>
</dbReference>
<feature type="non-terminal residue" evidence="6">
    <location>
        <position position="241"/>
    </location>
</feature>
<proteinExistence type="predicted"/>
<dbReference type="AlphaFoldDB" id="X1JHE4"/>
<dbReference type="InterPro" id="IPR036291">
    <property type="entry name" value="NAD(P)-bd_dom_sf"/>
</dbReference>
<feature type="domain" description="Alcohol dehydrogenase-like N-terminal" evidence="5">
    <location>
        <begin position="1"/>
        <end position="112"/>
    </location>
</feature>
<evidence type="ECO:0000259" key="4">
    <source>
        <dbReference type="Pfam" id="PF00107"/>
    </source>
</evidence>
<evidence type="ECO:0000256" key="3">
    <source>
        <dbReference type="ARBA" id="ARBA00023002"/>
    </source>
</evidence>
<evidence type="ECO:0000259" key="5">
    <source>
        <dbReference type="Pfam" id="PF08240"/>
    </source>
</evidence>
<dbReference type="GO" id="GO:0016491">
    <property type="term" value="F:oxidoreductase activity"/>
    <property type="evidence" value="ECO:0007669"/>
    <property type="project" value="UniProtKB-KW"/>
</dbReference>
<dbReference type="Pfam" id="PF08240">
    <property type="entry name" value="ADH_N"/>
    <property type="match status" value="1"/>
</dbReference>
<keyword evidence="2" id="KW-0862">Zinc</keyword>
<dbReference type="InterPro" id="IPR013149">
    <property type="entry name" value="ADH-like_C"/>
</dbReference>
<evidence type="ECO:0000313" key="6">
    <source>
        <dbReference type="EMBL" id="GAH77749.1"/>
    </source>
</evidence>
<name>X1JHE4_9ZZZZ</name>
<protein>
    <recommendedName>
        <fullName evidence="7">Enoyl reductase (ER) domain-containing protein</fullName>
    </recommendedName>
</protein>
<evidence type="ECO:0000256" key="2">
    <source>
        <dbReference type="ARBA" id="ARBA00022833"/>
    </source>
</evidence>
<feature type="domain" description="Alcohol dehydrogenase-like C-terminal" evidence="4">
    <location>
        <begin position="151"/>
        <end position="241"/>
    </location>
</feature>
<gene>
    <name evidence="6" type="ORF">S03H2_60661</name>
</gene>
<dbReference type="PANTHER" id="PTHR43401:SF2">
    <property type="entry name" value="L-THREONINE 3-DEHYDROGENASE"/>
    <property type="match status" value="1"/>
</dbReference>
<dbReference type="Pfam" id="PF00107">
    <property type="entry name" value="ADH_zinc_N"/>
    <property type="match status" value="1"/>
</dbReference>
<dbReference type="InterPro" id="IPR002328">
    <property type="entry name" value="ADH_Zn_CS"/>
</dbReference>
<accession>X1JHE4</accession>
<dbReference type="InterPro" id="IPR011032">
    <property type="entry name" value="GroES-like_sf"/>
</dbReference>